<feature type="binding site" evidence="5">
    <location>
        <position position="354"/>
    </location>
    <ligand>
        <name>(6R)-5,10-methylene-5,6,7,8-tetrahydrofolate</name>
        <dbReference type="ChEBI" id="CHEBI:15636"/>
    </ligand>
</feature>
<evidence type="ECO:0000256" key="5">
    <source>
        <dbReference type="HAMAP-Rule" id="MF_00008"/>
    </source>
</evidence>
<dbReference type="Proteomes" id="UP001157910">
    <property type="component" value="Unassembled WGS sequence"/>
</dbReference>
<proteinExistence type="inferred from homology"/>
<feature type="binding site" description="in other chain" evidence="5">
    <location>
        <position position="74"/>
    </location>
    <ligand>
        <name>dUMP</name>
        <dbReference type="ChEBI" id="CHEBI:246422"/>
        <note>ligand shared between dimeric partners</note>
    </ligand>
</feature>
<sequence>MARGLSKKVRRQQNGAALAGRALSGFNFRRKADKPVLMTTTPLNAASTTVPHWEWQYLDLMRHIWEHGDERVDRTGVGTRSIMGATIRFDLSGGAMPLLTTKRVYWKTATREMLWFLTGDTNIRQLCAQGVEIWTDWPLDRYRRETGEDISRPDFSARIVADAAFAAAWGDLGPVYGKQWVDWATYEPVQDGLFRRGPGVNQVAQVIDSLRSNPGSRRHIIEGWNVAELDAMALPPCHKTYQFHVAGGRLSCLLYQRSCDLGLGFAFNMWSLALLTRMMAQQCNLEPGEVVWTGGDVHLYLNHAALVEEQLTRRPEGGARMTILRQPESIFGYRIEDFEVTDYAPQAHIAAPVAV</sequence>
<dbReference type="EMBL" id="FXUI01000007">
    <property type="protein sequence ID" value="SMP74709.1"/>
    <property type="molecule type" value="Genomic_DNA"/>
</dbReference>
<dbReference type="InterPro" id="IPR023451">
    <property type="entry name" value="Thymidate_synth/dCMP_Mease_dom"/>
</dbReference>
<dbReference type="InterPro" id="IPR000398">
    <property type="entry name" value="Thymidylate_synthase"/>
</dbReference>
<evidence type="ECO:0000313" key="9">
    <source>
        <dbReference type="Proteomes" id="UP001157910"/>
    </source>
</evidence>
<dbReference type="PANTHER" id="PTHR11548:SF1">
    <property type="entry name" value="THYMIDYLATE SYNTHASE 1"/>
    <property type="match status" value="1"/>
</dbReference>
<feature type="binding site" description="in other chain" evidence="5">
    <location>
        <begin position="257"/>
        <end position="260"/>
    </location>
    <ligand>
        <name>dUMP</name>
        <dbReference type="ChEBI" id="CHEBI:246422"/>
        <note>ligand shared between dimeric partners</note>
    </ligand>
</feature>
<keyword evidence="2 5" id="KW-0489">Methyltransferase</keyword>
<keyword evidence="5" id="KW-0963">Cytoplasm</keyword>
<keyword evidence="4 5" id="KW-0545">Nucleotide biosynthesis</keyword>
<dbReference type="Pfam" id="PF00303">
    <property type="entry name" value="Thymidylat_synt"/>
    <property type="match status" value="1"/>
</dbReference>
<protein>
    <recommendedName>
        <fullName evidence="1 5">Thymidylate synthase</fullName>
        <shortName evidence="5">TS</shortName>
        <shortName evidence="5">TSase</shortName>
        <ecNumber evidence="1 5">2.1.1.45</ecNumber>
    </recommendedName>
</protein>
<feature type="active site" description="Nucleophile" evidence="5">
    <location>
        <position position="237"/>
    </location>
</feature>
<dbReference type="PRINTS" id="PR00108">
    <property type="entry name" value="THYMDSNTHASE"/>
</dbReference>
<dbReference type="InterPro" id="IPR020940">
    <property type="entry name" value="Thymidylate_synthase_AS"/>
</dbReference>
<gene>
    <name evidence="5" type="primary">thyA</name>
    <name evidence="8" type="ORF">SAMN06296065_107140</name>
</gene>
<feature type="binding site" evidence="5">
    <location>
        <position position="260"/>
    </location>
    <ligand>
        <name>(6R)-5,10-methylene-5,6,7,8-tetrahydrofolate</name>
        <dbReference type="ChEBI" id="CHEBI:15636"/>
    </ligand>
</feature>
<comment type="subunit">
    <text evidence="5">Homodimer.</text>
</comment>
<dbReference type="SUPFAM" id="SSF55831">
    <property type="entry name" value="Thymidylate synthase/dCMP hydroxymethylase"/>
    <property type="match status" value="1"/>
</dbReference>
<evidence type="ECO:0000256" key="1">
    <source>
        <dbReference type="ARBA" id="ARBA00011947"/>
    </source>
</evidence>
<evidence type="ECO:0000259" key="7">
    <source>
        <dbReference type="Pfam" id="PF00303"/>
    </source>
</evidence>
<feature type="active site" evidence="6">
    <location>
        <position position="237"/>
    </location>
</feature>
<evidence type="ECO:0000256" key="2">
    <source>
        <dbReference type="ARBA" id="ARBA00022603"/>
    </source>
</evidence>
<name>A0ABY1QNM2_9SPHN</name>
<dbReference type="EC" id="2.1.1.45" evidence="1 5"/>
<dbReference type="NCBIfam" id="TIGR03284">
    <property type="entry name" value="thym_sym"/>
    <property type="match status" value="1"/>
</dbReference>
<comment type="caution">
    <text evidence="5">Lacks conserved residue(s) required for the propagation of feature annotation.</text>
</comment>
<evidence type="ECO:0000313" key="8">
    <source>
        <dbReference type="EMBL" id="SMP74709.1"/>
    </source>
</evidence>
<evidence type="ECO:0000256" key="6">
    <source>
        <dbReference type="PROSITE-ProRule" id="PRU10016"/>
    </source>
</evidence>
<keyword evidence="3 5" id="KW-0808">Transferase</keyword>
<dbReference type="CDD" id="cd00351">
    <property type="entry name" value="TS_Pyrimidine_HMase"/>
    <property type="match status" value="1"/>
</dbReference>
<feature type="domain" description="Thymidylate synthase/dCMP hydroxymethylase" evidence="7">
    <location>
        <begin position="56"/>
        <end position="355"/>
    </location>
</feature>
<comment type="catalytic activity">
    <reaction evidence="5">
        <text>dUMP + (6R)-5,10-methylene-5,6,7,8-tetrahydrofolate = 7,8-dihydrofolate + dTMP</text>
        <dbReference type="Rhea" id="RHEA:12104"/>
        <dbReference type="ChEBI" id="CHEBI:15636"/>
        <dbReference type="ChEBI" id="CHEBI:57451"/>
        <dbReference type="ChEBI" id="CHEBI:63528"/>
        <dbReference type="ChEBI" id="CHEBI:246422"/>
        <dbReference type="EC" id="2.1.1.45"/>
    </reaction>
</comment>
<dbReference type="PROSITE" id="PS00091">
    <property type="entry name" value="THYMIDYLATE_SYNTHASE"/>
    <property type="match status" value="1"/>
</dbReference>
<comment type="caution">
    <text evidence="8">The sequence shown here is derived from an EMBL/GenBank/DDBJ whole genome shotgun (WGS) entry which is preliminary data.</text>
</comment>
<dbReference type="PANTHER" id="PTHR11548">
    <property type="entry name" value="THYMIDYLATE SYNTHASE 1"/>
    <property type="match status" value="1"/>
</dbReference>
<dbReference type="HAMAP" id="MF_00008">
    <property type="entry name" value="Thymidy_synth_bact"/>
    <property type="match status" value="1"/>
</dbReference>
<comment type="function">
    <text evidence="5">Catalyzes the reductive methylation of 2'-deoxyuridine-5'-monophosphate (dUMP) to 2'-deoxythymidine-5'-monophosphate (dTMP) while utilizing 5,10-methylenetetrahydrofolate (mTHF) as the methyl donor and reductant in the reaction, yielding dihydrofolate (DHF) as a by-product. This enzymatic reaction provides an intracellular de novo source of dTMP, an essential precursor for DNA biosynthesis.</text>
</comment>
<dbReference type="InterPro" id="IPR045097">
    <property type="entry name" value="Thymidate_synth/dCMP_Mease"/>
</dbReference>
<dbReference type="Gene3D" id="3.30.572.10">
    <property type="entry name" value="Thymidylate synthase/dCMP hydroxymethylase domain"/>
    <property type="match status" value="1"/>
</dbReference>
<evidence type="ECO:0000256" key="4">
    <source>
        <dbReference type="ARBA" id="ARBA00022727"/>
    </source>
</evidence>
<feature type="binding site" description="in other chain" evidence="5">
    <location>
        <begin position="298"/>
        <end position="300"/>
    </location>
    <ligand>
        <name>dUMP</name>
        <dbReference type="ChEBI" id="CHEBI:246422"/>
        <note>ligand shared between dimeric partners</note>
    </ligand>
</feature>
<comment type="subcellular location">
    <subcellularLocation>
        <location evidence="5">Cytoplasm</location>
    </subcellularLocation>
</comment>
<keyword evidence="9" id="KW-1185">Reference proteome</keyword>
<accession>A0ABY1QNM2</accession>
<dbReference type="InterPro" id="IPR036926">
    <property type="entry name" value="Thymidate_synth/dCMP_Mease_sf"/>
</dbReference>
<reference evidence="8 9" key="1">
    <citation type="submission" date="2017-05" db="EMBL/GenBank/DDBJ databases">
        <authorList>
            <person name="Varghese N."/>
            <person name="Submissions S."/>
        </authorList>
    </citation>
    <scope>NUCLEOTIDE SEQUENCE [LARGE SCALE GENOMIC DNA]</scope>
    <source>
        <strain evidence="8 9">SM16</strain>
    </source>
</reference>
<comment type="similarity">
    <text evidence="5">Belongs to the thymidylate synthase family. Bacterial-type ThyA subfamily.</text>
</comment>
<organism evidence="8 9">
    <name type="scientific">Novosphingobium panipatense</name>
    <dbReference type="NCBI Taxonomy" id="428991"/>
    <lineage>
        <taxon>Bacteria</taxon>
        <taxon>Pseudomonadati</taxon>
        <taxon>Pseudomonadota</taxon>
        <taxon>Alphaproteobacteria</taxon>
        <taxon>Sphingomonadales</taxon>
        <taxon>Sphingomonadaceae</taxon>
        <taxon>Novosphingobium</taxon>
    </lineage>
</organism>
<feature type="binding site" evidence="5">
    <location>
        <begin position="217"/>
        <end position="218"/>
    </location>
    <ligand>
        <name>dUMP</name>
        <dbReference type="ChEBI" id="CHEBI:246422"/>
        <note>ligand shared between dimeric partners</note>
    </ligand>
</feature>
<evidence type="ECO:0000256" key="3">
    <source>
        <dbReference type="ARBA" id="ARBA00022679"/>
    </source>
</evidence>
<comment type="pathway">
    <text evidence="5">Pyrimidine metabolism; dTTP biosynthesis.</text>
</comment>
<feature type="binding site" description="in other chain" evidence="5">
    <location>
        <position position="268"/>
    </location>
    <ligand>
        <name>dUMP</name>
        <dbReference type="ChEBI" id="CHEBI:246422"/>
        <note>ligand shared between dimeric partners</note>
    </ligand>
</feature>